<protein>
    <submittedName>
        <fullName evidence="3">Bm12998</fullName>
    </submittedName>
</protein>
<dbReference type="SUPFAM" id="SSF81383">
    <property type="entry name" value="F-box domain"/>
    <property type="match status" value="1"/>
</dbReference>
<dbReference type="OMA" id="KQHERIM"/>
<dbReference type="PANTHER" id="PTHR13252">
    <property type="entry name" value="F-BOX ONLY PROTEIN 28"/>
    <property type="match status" value="1"/>
</dbReference>
<feature type="domain" description="F-box" evidence="2">
    <location>
        <begin position="89"/>
        <end position="137"/>
    </location>
</feature>
<gene>
    <name evidence="3 4" type="ORF">Bm12998</name>
    <name evidence="3" type="ORF">BM_Bm12998</name>
</gene>
<evidence type="ECO:0000313" key="4">
    <source>
        <dbReference type="WormBase" id="Bm12998"/>
    </source>
</evidence>
<dbReference type="InterPro" id="IPR001810">
    <property type="entry name" value="F-box_dom"/>
</dbReference>
<proteinExistence type="predicted"/>
<evidence type="ECO:0000313" key="3">
    <source>
        <dbReference type="EMBL" id="CDQ03053.1"/>
    </source>
</evidence>
<organism evidence="3">
    <name type="scientific">Brugia malayi</name>
    <name type="common">Filarial nematode worm</name>
    <dbReference type="NCBI Taxonomy" id="6279"/>
    <lineage>
        <taxon>Eukaryota</taxon>
        <taxon>Metazoa</taxon>
        <taxon>Ecdysozoa</taxon>
        <taxon>Nematoda</taxon>
        <taxon>Chromadorea</taxon>
        <taxon>Rhabditida</taxon>
        <taxon>Spirurina</taxon>
        <taxon>Spiruromorpha</taxon>
        <taxon>Filarioidea</taxon>
        <taxon>Onchocercidae</taxon>
        <taxon>Brugia</taxon>
    </lineage>
</organism>
<dbReference type="EMBL" id="LN857024">
    <property type="protein sequence ID" value="CDQ03053.1"/>
    <property type="molecule type" value="Genomic_DNA"/>
</dbReference>
<sequence>MREEVTLKKATSNIPQELMPHNRPHICRTTSHLKYKYLELRDVRKQRRAFSPFNHRKMNQSLIKVQVLSGRVEMSGPVKDGSNMTIPASATFDTLPVEIITYIMNCLSYDDISLLRAVSKSFDVVARSILNNSFFRLGEQLDKAMSRMKKMLPKRESQRRLHTLSRVNEVYSALETRYALLSMTFRKYIDNDSCCFIAGKVLDEGFSVLRMLDSCVKRRVQPPETQESLRDIRDYSSMAMEYFEEQIAPALRIRDPLSLLCRSHSRYSLESLPNSFSSATLSDSVRSLCSTSPSNIVIGRSSNTPVTRSFGDFAKMNQWKRRIDEKVKQHERIIAEQDRVIREQSKAINNIIECMHQISSKISFNFIKELKAVEELSQPNSPPAGPSGKMKRLGKRKSSTTLPKKDVKRN</sequence>
<dbReference type="GO" id="GO:0000209">
    <property type="term" value="P:protein polyubiquitination"/>
    <property type="evidence" value="ECO:0007669"/>
    <property type="project" value="TreeGrafter"/>
</dbReference>
<evidence type="ECO:0000259" key="2">
    <source>
        <dbReference type="PROSITE" id="PS50181"/>
    </source>
</evidence>
<feature type="region of interest" description="Disordered" evidence="1">
    <location>
        <begin position="375"/>
        <end position="410"/>
    </location>
</feature>
<dbReference type="PANTHER" id="PTHR13252:SF9">
    <property type="entry name" value="F-BOX ONLY PROTEIN 28"/>
    <property type="match status" value="1"/>
</dbReference>
<dbReference type="AlphaFoldDB" id="A0A0J9Y5V5"/>
<accession>A0A0J9Y5V5</accession>
<dbReference type="WormBase" id="Bm12998">
    <property type="protein sequence ID" value="BM02803"/>
    <property type="gene ID" value="WBGene00233259"/>
</dbReference>
<reference evidence="3" key="1">
    <citation type="journal article" date="2007" name="Science">
        <title>Draft genome of the filarial nematode parasite Brugia malayi.</title>
        <authorList>
            <person name="Ghedin E."/>
            <person name="Wang S."/>
            <person name="Spiro D."/>
            <person name="Caler E."/>
            <person name="Zhao Q."/>
            <person name="Crabtree J."/>
            <person name="Allen J.E."/>
            <person name="Delcher A.L."/>
            <person name="Guiliano D.B."/>
            <person name="Miranda-Saavedra D."/>
            <person name="Angiuoli S.V."/>
            <person name="Creasy T."/>
            <person name="Amedeo P."/>
            <person name="Haas B."/>
            <person name="El-Sayed N.M."/>
            <person name="Wortman J.R."/>
            <person name="Feldblyum T."/>
            <person name="Tallon L."/>
            <person name="Schatz M."/>
            <person name="Shumway M."/>
            <person name="Koo H."/>
            <person name="Salzberg S.L."/>
            <person name="Schobel S."/>
            <person name="Pertea M."/>
            <person name="Pop M."/>
            <person name="White O."/>
            <person name="Barton G.J."/>
            <person name="Carlow C.K."/>
            <person name="Crawford M.J."/>
            <person name="Daub J."/>
            <person name="Dimmic M.W."/>
            <person name="Estes C.F."/>
            <person name="Foster J.M."/>
            <person name="Ganatra M."/>
            <person name="Gregory W.F."/>
            <person name="Johnson N.M."/>
            <person name="Jin J."/>
            <person name="Komuniecki R."/>
            <person name="Korf I."/>
            <person name="Kumar S."/>
            <person name="Laney S."/>
            <person name="Li B.W."/>
            <person name="Li W."/>
            <person name="Lindblom T.H."/>
            <person name="Lustigman S."/>
            <person name="Ma D."/>
            <person name="Maina C.V."/>
            <person name="Martin D.M."/>
            <person name="McCarter J.P."/>
            <person name="McReynolds L."/>
            <person name="Mitreva M."/>
            <person name="Nutman T.B."/>
            <person name="Parkinson J."/>
            <person name="Peregrin-Alvarez J.M."/>
            <person name="Poole C."/>
            <person name="Ren Q."/>
            <person name="Saunders L."/>
            <person name="Sluder A.E."/>
            <person name="Smith K."/>
            <person name="Stanke M."/>
            <person name="Unnasch T.R."/>
            <person name="Ware J."/>
            <person name="Wei A.D."/>
            <person name="Weil G."/>
            <person name="Williams D.J."/>
            <person name="Zhang Y."/>
            <person name="Williams S.A."/>
            <person name="Fraser-Liggett C."/>
            <person name="Slatko B."/>
            <person name="Blaxter M.L."/>
            <person name="Scott A.L."/>
        </authorList>
    </citation>
    <scope>NUCLEOTIDE SEQUENCE</scope>
    <source>
        <strain evidence="3">FR3</strain>
    </source>
</reference>
<dbReference type="PROSITE" id="PS50181">
    <property type="entry name" value="FBOX"/>
    <property type="match status" value="1"/>
</dbReference>
<dbReference type="InterPro" id="IPR036047">
    <property type="entry name" value="F-box-like_dom_sf"/>
</dbReference>
<evidence type="ECO:0000256" key="1">
    <source>
        <dbReference type="SAM" id="MobiDB-lite"/>
    </source>
</evidence>
<dbReference type="CDD" id="cd22100">
    <property type="entry name" value="F-box_FBXO28"/>
    <property type="match status" value="1"/>
</dbReference>
<reference evidence="3" key="2">
    <citation type="submission" date="2012-12" db="EMBL/GenBank/DDBJ databases">
        <authorList>
            <person name="Gao Y.W."/>
            <person name="Fan S.T."/>
            <person name="Sun H.T."/>
            <person name="Wang Z."/>
            <person name="Gao X.L."/>
            <person name="Li Y.G."/>
            <person name="Wang T.C."/>
            <person name="Zhang K."/>
            <person name="Xu W.W."/>
            <person name="Yu Z.J."/>
            <person name="Xia X.Z."/>
        </authorList>
    </citation>
    <scope>NUCLEOTIDE SEQUENCE</scope>
    <source>
        <strain evidence="3">FR3</strain>
    </source>
</reference>
<name>A0A0J9Y5V5_BRUMA</name>
<feature type="compositionally biased region" description="Basic residues" evidence="1">
    <location>
        <begin position="389"/>
        <end position="398"/>
    </location>
</feature>
<dbReference type="InterPro" id="IPR039719">
    <property type="entry name" value="FBXO28"/>
</dbReference>